<organism evidence="1 2">
    <name type="scientific">Oryza sativa subsp. japonica</name>
    <name type="common">Rice</name>
    <dbReference type="NCBI Taxonomy" id="39947"/>
    <lineage>
        <taxon>Eukaryota</taxon>
        <taxon>Viridiplantae</taxon>
        <taxon>Streptophyta</taxon>
        <taxon>Embryophyta</taxon>
        <taxon>Tracheophyta</taxon>
        <taxon>Spermatophyta</taxon>
        <taxon>Magnoliopsida</taxon>
        <taxon>Liliopsida</taxon>
        <taxon>Poales</taxon>
        <taxon>Poaceae</taxon>
        <taxon>BOP clade</taxon>
        <taxon>Oryzoideae</taxon>
        <taxon>Oryzeae</taxon>
        <taxon>Oryzinae</taxon>
        <taxon>Oryza</taxon>
        <taxon>Oryza sativa</taxon>
    </lineage>
</organism>
<dbReference type="Proteomes" id="UP000000763">
    <property type="component" value="Chromosome 6"/>
</dbReference>
<protein>
    <submittedName>
        <fullName evidence="1">Uncharacterized protein</fullName>
    </submittedName>
</protein>
<reference evidence="2" key="2">
    <citation type="journal article" date="2008" name="Nucleic Acids Res.">
        <title>The rice annotation project database (RAP-DB): 2008 update.</title>
        <authorList>
            <consortium name="The rice annotation project (RAP)"/>
        </authorList>
    </citation>
    <scope>GENOME REANNOTATION</scope>
    <source>
        <strain evidence="2">cv. Nipponbare</strain>
    </source>
</reference>
<reference evidence="2" key="1">
    <citation type="journal article" date="2005" name="Nature">
        <title>The map-based sequence of the rice genome.</title>
        <authorList>
            <consortium name="International rice genome sequencing project (IRGSP)"/>
            <person name="Matsumoto T."/>
            <person name="Wu J."/>
            <person name="Kanamori H."/>
            <person name="Katayose Y."/>
            <person name="Fujisawa M."/>
            <person name="Namiki N."/>
            <person name="Mizuno H."/>
            <person name="Yamamoto K."/>
            <person name="Antonio B.A."/>
            <person name="Baba T."/>
            <person name="Sakata K."/>
            <person name="Nagamura Y."/>
            <person name="Aoki H."/>
            <person name="Arikawa K."/>
            <person name="Arita K."/>
            <person name="Bito T."/>
            <person name="Chiden Y."/>
            <person name="Fujitsuka N."/>
            <person name="Fukunaka R."/>
            <person name="Hamada M."/>
            <person name="Harada C."/>
            <person name="Hayashi A."/>
            <person name="Hijishita S."/>
            <person name="Honda M."/>
            <person name="Hosokawa S."/>
            <person name="Ichikawa Y."/>
            <person name="Idonuma A."/>
            <person name="Iijima M."/>
            <person name="Ikeda M."/>
            <person name="Ikeno M."/>
            <person name="Ito K."/>
            <person name="Ito S."/>
            <person name="Ito T."/>
            <person name="Ito Y."/>
            <person name="Ito Y."/>
            <person name="Iwabuchi A."/>
            <person name="Kamiya K."/>
            <person name="Karasawa W."/>
            <person name="Kurita K."/>
            <person name="Katagiri S."/>
            <person name="Kikuta A."/>
            <person name="Kobayashi H."/>
            <person name="Kobayashi N."/>
            <person name="Machita K."/>
            <person name="Maehara T."/>
            <person name="Masukawa M."/>
            <person name="Mizubayashi T."/>
            <person name="Mukai Y."/>
            <person name="Nagasaki H."/>
            <person name="Nagata Y."/>
            <person name="Naito S."/>
            <person name="Nakashima M."/>
            <person name="Nakama Y."/>
            <person name="Nakamichi Y."/>
            <person name="Nakamura M."/>
            <person name="Meguro A."/>
            <person name="Negishi M."/>
            <person name="Ohta I."/>
            <person name="Ohta T."/>
            <person name="Okamoto M."/>
            <person name="Ono N."/>
            <person name="Saji S."/>
            <person name="Sakaguchi M."/>
            <person name="Sakai K."/>
            <person name="Shibata M."/>
            <person name="Shimokawa T."/>
            <person name="Song J."/>
            <person name="Takazaki Y."/>
            <person name="Terasawa K."/>
            <person name="Tsugane M."/>
            <person name="Tsuji K."/>
            <person name="Ueda S."/>
            <person name="Waki K."/>
            <person name="Yamagata H."/>
            <person name="Yamamoto M."/>
            <person name="Yamamoto S."/>
            <person name="Yamane H."/>
            <person name="Yoshiki S."/>
            <person name="Yoshihara R."/>
            <person name="Yukawa K."/>
            <person name="Zhong H."/>
            <person name="Yano M."/>
            <person name="Yuan Q."/>
            <person name="Ouyang S."/>
            <person name="Liu J."/>
            <person name="Jones K.M."/>
            <person name="Gansberger K."/>
            <person name="Moffat K."/>
            <person name="Hill J."/>
            <person name="Bera J."/>
            <person name="Fadrosh D."/>
            <person name="Jin S."/>
            <person name="Johri S."/>
            <person name="Kim M."/>
            <person name="Overton L."/>
            <person name="Reardon M."/>
            <person name="Tsitrin T."/>
            <person name="Vuong H."/>
            <person name="Weaver B."/>
            <person name="Ciecko A."/>
            <person name="Tallon L."/>
            <person name="Jackson J."/>
            <person name="Pai G."/>
            <person name="Aken S.V."/>
            <person name="Utterback T."/>
            <person name="Reidmuller S."/>
            <person name="Feldblyum T."/>
            <person name="Hsiao J."/>
            <person name="Zismann V."/>
            <person name="Iobst S."/>
            <person name="de Vazeille A.R."/>
            <person name="Buell C.R."/>
            <person name="Ying K."/>
            <person name="Li Y."/>
            <person name="Lu T."/>
            <person name="Huang Y."/>
            <person name="Zhao Q."/>
            <person name="Feng Q."/>
            <person name="Zhang L."/>
            <person name="Zhu J."/>
            <person name="Weng Q."/>
            <person name="Mu J."/>
            <person name="Lu Y."/>
            <person name="Fan D."/>
            <person name="Liu Y."/>
            <person name="Guan J."/>
            <person name="Zhang Y."/>
            <person name="Yu S."/>
            <person name="Liu X."/>
            <person name="Zhang Y."/>
            <person name="Hong G."/>
            <person name="Han B."/>
            <person name="Choisne N."/>
            <person name="Demange N."/>
            <person name="Orjeda G."/>
            <person name="Samain S."/>
            <person name="Cattolico L."/>
            <person name="Pelletier E."/>
            <person name="Couloux A."/>
            <person name="Segurens B."/>
            <person name="Wincker P."/>
            <person name="D'Hont A."/>
            <person name="Scarpelli C."/>
            <person name="Weissenbach J."/>
            <person name="Salanoubat M."/>
            <person name="Quetier F."/>
            <person name="Yu Y."/>
            <person name="Kim H.R."/>
            <person name="Rambo T."/>
            <person name="Currie J."/>
            <person name="Collura K."/>
            <person name="Luo M."/>
            <person name="Yang T."/>
            <person name="Ammiraju J.S.S."/>
            <person name="Engler F."/>
            <person name="Soderlund C."/>
            <person name="Wing R.A."/>
            <person name="Palmer L.E."/>
            <person name="de la Bastide M."/>
            <person name="Spiegel L."/>
            <person name="Nascimento L."/>
            <person name="Zutavern T."/>
            <person name="O'Shaughnessy A."/>
            <person name="Dike S."/>
            <person name="Dedhia N."/>
            <person name="Preston R."/>
            <person name="Balija V."/>
            <person name="McCombie W.R."/>
            <person name="Chow T."/>
            <person name="Chen H."/>
            <person name="Chung M."/>
            <person name="Chen C."/>
            <person name="Shaw J."/>
            <person name="Wu H."/>
            <person name="Hsiao K."/>
            <person name="Chao Y."/>
            <person name="Chu M."/>
            <person name="Cheng C."/>
            <person name="Hour A."/>
            <person name="Lee P."/>
            <person name="Lin S."/>
            <person name="Lin Y."/>
            <person name="Liou J."/>
            <person name="Liu S."/>
            <person name="Hsing Y."/>
            <person name="Raghuvanshi S."/>
            <person name="Mohanty A."/>
            <person name="Bharti A.K."/>
            <person name="Gaur A."/>
            <person name="Gupta V."/>
            <person name="Kumar D."/>
            <person name="Ravi V."/>
            <person name="Vij S."/>
            <person name="Kapur A."/>
            <person name="Khurana P."/>
            <person name="Khurana P."/>
            <person name="Khurana J.P."/>
            <person name="Tyagi A.K."/>
            <person name="Gaikwad K."/>
            <person name="Singh A."/>
            <person name="Dalal V."/>
            <person name="Srivastava S."/>
            <person name="Dixit A."/>
            <person name="Pal A.K."/>
            <person name="Ghazi I.A."/>
            <person name="Yadav M."/>
            <person name="Pandit A."/>
            <person name="Bhargava A."/>
            <person name="Sureshbabu K."/>
            <person name="Batra K."/>
            <person name="Sharma T.R."/>
            <person name="Mohapatra T."/>
            <person name="Singh N.K."/>
            <person name="Messing J."/>
            <person name="Nelson A.B."/>
            <person name="Fuks G."/>
            <person name="Kavchok S."/>
            <person name="Keizer G."/>
            <person name="Linton E."/>
            <person name="Llaca V."/>
            <person name="Song R."/>
            <person name="Tanyolac B."/>
            <person name="Young S."/>
            <person name="Ho-Il K."/>
            <person name="Hahn J.H."/>
            <person name="Sangsakoo G."/>
            <person name="Vanavichit A."/>
            <person name="de Mattos Luiz.A.T."/>
            <person name="Zimmer P.D."/>
            <person name="Malone G."/>
            <person name="Dellagostin O."/>
            <person name="de Oliveira A.C."/>
            <person name="Bevan M."/>
            <person name="Bancroft I."/>
            <person name="Minx P."/>
            <person name="Cordum H."/>
            <person name="Wilson R."/>
            <person name="Cheng Z."/>
            <person name="Jin W."/>
            <person name="Jiang J."/>
            <person name="Leong S.A."/>
            <person name="Iwama H."/>
            <person name="Gojobori T."/>
            <person name="Itoh T."/>
            <person name="Niimura Y."/>
            <person name="Fujii Y."/>
            <person name="Habara T."/>
            <person name="Sakai H."/>
            <person name="Sato Y."/>
            <person name="Wilson G."/>
            <person name="Kumar K."/>
            <person name="McCouch S."/>
            <person name="Juretic N."/>
            <person name="Hoen D."/>
            <person name="Wright S."/>
            <person name="Bruskiewich R."/>
            <person name="Bureau T."/>
            <person name="Miyao A."/>
            <person name="Hirochika H."/>
            <person name="Nishikawa T."/>
            <person name="Kadowaki K."/>
            <person name="Sugiura M."/>
            <person name="Burr B."/>
            <person name="Sasaki T."/>
        </authorList>
    </citation>
    <scope>NUCLEOTIDE SEQUENCE [LARGE SCALE GENOMIC DNA]</scope>
    <source>
        <strain evidence="2">cv. Nipponbare</strain>
    </source>
</reference>
<name>Q5Z7E5_ORYSJ</name>
<dbReference type="EMBL" id="AP004740">
    <property type="protein sequence ID" value="BAD54169.1"/>
    <property type="molecule type" value="Genomic_DNA"/>
</dbReference>
<accession>Q5Z7E5</accession>
<dbReference type="AlphaFoldDB" id="Q5Z7E5"/>
<sequence length="78" mass="8940">MPRTARGCSRAMTDSPTYSRLANLHLPTGPAWRHQRSRPCHAGPFLPAPPRLLLPPIHCTRRCPKARRQPYHLWPVVQ</sequence>
<gene>
    <name evidence="1" type="primary">OSJNBa0092H22.18</name>
</gene>
<proteinExistence type="predicted"/>
<evidence type="ECO:0000313" key="2">
    <source>
        <dbReference type="Proteomes" id="UP000000763"/>
    </source>
</evidence>
<evidence type="ECO:0000313" key="1">
    <source>
        <dbReference type="EMBL" id="BAD54169.1"/>
    </source>
</evidence>